<evidence type="ECO:0000256" key="2">
    <source>
        <dbReference type="ARBA" id="ARBA00037999"/>
    </source>
</evidence>
<evidence type="ECO:0000256" key="3">
    <source>
        <dbReference type="PIRSR" id="PIRSR000390-1"/>
    </source>
</evidence>
<feature type="modified residue" description="N6-(pyridoxal phosphate)lysine" evidence="4">
    <location>
        <position position="192"/>
    </location>
</feature>
<sequence length="398" mass="42178">MTFPSPQTVPFVDLTWQHAPLQEAIQGVINAVITQGDFVLGQALADFEASFAAACGTQFGVGVGCGTDAIALGLIACGMAPGDEVILPANTFVATLMGVLRAGATPVFVDCDRTTALIDLAAAERAITPRTRAIVPVHLYGQMVSPQGLLALADLYQLMIFEDAAQAHLAQREGYTAGGIGLGAAFSFYPSKNLGAMGDGGMVVTPDQQVAKMARSLRNYGATSKYHHTEPQGTNSRLDTLQAAVLNVKLPHLPGWNQARYAIAQHYDRRLAPLAAHGIVPMHNAAGPGHIYHLYVVRVTRPLSRAYLQAQLTAAGVQTGIHYPMPCHLQPAFSRLGYGPGRFPAAEALSQEILSLPIYPGMTAGQVDYVVDAMVEAVGQPSTFAMQDLQPIPILSTP</sequence>
<dbReference type="InterPro" id="IPR015421">
    <property type="entry name" value="PyrdxlP-dep_Trfase_major"/>
</dbReference>
<dbReference type="GO" id="GO:0000271">
    <property type="term" value="P:polysaccharide biosynthetic process"/>
    <property type="evidence" value="ECO:0007669"/>
    <property type="project" value="TreeGrafter"/>
</dbReference>
<evidence type="ECO:0000313" key="6">
    <source>
        <dbReference type="EMBL" id="PZO33958.1"/>
    </source>
</evidence>
<dbReference type="InterPro" id="IPR000653">
    <property type="entry name" value="DegT/StrS_aminotransferase"/>
</dbReference>
<name>A0A2W4XRE6_9CYAN</name>
<dbReference type="Gene3D" id="3.90.1150.10">
    <property type="entry name" value="Aspartate Aminotransferase, domain 1"/>
    <property type="match status" value="1"/>
</dbReference>
<reference evidence="7" key="1">
    <citation type="submission" date="2018-04" db="EMBL/GenBank/DDBJ databases">
        <authorList>
            <person name="Cornet L."/>
        </authorList>
    </citation>
    <scope>NUCLEOTIDE SEQUENCE [LARGE SCALE GENOMIC DNA]</scope>
</reference>
<accession>A0A2W4XRE6</accession>
<dbReference type="PANTHER" id="PTHR30244:SF36">
    <property type="entry name" value="3-OXO-GLUCOSE-6-PHOSPHATE:GLUTAMATE AMINOTRANSFERASE"/>
    <property type="match status" value="1"/>
</dbReference>
<dbReference type="Pfam" id="PF01041">
    <property type="entry name" value="DegT_DnrJ_EryC1"/>
    <property type="match status" value="1"/>
</dbReference>
<dbReference type="PANTHER" id="PTHR30244">
    <property type="entry name" value="TRANSAMINASE"/>
    <property type="match status" value="1"/>
</dbReference>
<feature type="active site" description="Proton acceptor" evidence="3">
    <location>
        <position position="192"/>
    </location>
</feature>
<proteinExistence type="inferred from homology"/>
<dbReference type="Gene3D" id="3.40.640.10">
    <property type="entry name" value="Type I PLP-dependent aspartate aminotransferase-like (Major domain)"/>
    <property type="match status" value="1"/>
</dbReference>
<dbReference type="CDD" id="cd00616">
    <property type="entry name" value="AHBA_syn"/>
    <property type="match status" value="1"/>
</dbReference>
<gene>
    <name evidence="6" type="ORF">DCF17_21270</name>
</gene>
<dbReference type="SUPFAM" id="SSF53383">
    <property type="entry name" value="PLP-dependent transferases"/>
    <property type="match status" value="1"/>
</dbReference>
<dbReference type="GO" id="GO:0030170">
    <property type="term" value="F:pyridoxal phosphate binding"/>
    <property type="evidence" value="ECO:0007669"/>
    <property type="project" value="TreeGrafter"/>
</dbReference>
<comment type="similarity">
    <text evidence="2 5">Belongs to the DegT/DnrJ/EryC1 family.</text>
</comment>
<evidence type="ECO:0000256" key="1">
    <source>
        <dbReference type="ARBA" id="ARBA00022898"/>
    </source>
</evidence>
<evidence type="ECO:0000313" key="7">
    <source>
        <dbReference type="Proteomes" id="UP000249081"/>
    </source>
</evidence>
<comment type="caution">
    <text evidence="6">The sequence shown here is derived from an EMBL/GenBank/DDBJ whole genome shotgun (WGS) entry which is preliminary data.</text>
</comment>
<evidence type="ECO:0000256" key="4">
    <source>
        <dbReference type="PIRSR" id="PIRSR000390-2"/>
    </source>
</evidence>
<organism evidence="6 7">
    <name type="scientific">Shackletoniella antarctica</name>
    <dbReference type="NCBI Taxonomy" id="268115"/>
    <lineage>
        <taxon>Bacteria</taxon>
        <taxon>Bacillati</taxon>
        <taxon>Cyanobacteriota</taxon>
        <taxon>Cyanophyceae</taxon>
        <taxon>Oculatellales</taxon>
        <taxon>Oculatellaceae</taxon>
        <taxon>Shackletoniella</taxon>
    </lineage>
</organism>
<dbReference type="InterPro" id="IPR015422">
    <property type="entry name" value="PyrdxlP-dep_Trfase_small"/>
</dbReference>
<reference evidence="6 7" key="2">
    <citation type="submission" date="2018-06" db="EMBL/GenBank/DDBJ databases">
        <title>Metagenomic assembly of (sub)arctic Cyanobacteria and their associated microbiome from non-axenic cultures.</title>
        <authorList>
            <person name="Baurain D."/>
        </authorList>
    </citation>
    <scope>NUCLEOTIDE SEQUENCE [LARGE SCALE GENOMIC DNA]</scope>
    <source>
        <strain evidence="6">ULC041bin1</strain>
    </source>
</reference>
<dbReference type="PIRSF" id="PIRSF000390">
    <property type="entry name" value="PLP_StrS"/>
    <property type="match status" value="1"/>
</dbReference>
<dbReference type="InterPro" id="IPR015424">
    <property type="entry name" value="PyrdxlP-dep_Trfase"/>
</dbReference>
<dbReference type="AlphaFoldDB" id="A0A2W4XRE6"/>
<keyword evidence="1 4" id="KW-0663">Pyridoxal phosphate</keyword>
<dbReference type="EMBL" id="QBMN01000229">
    <property type="protein sequence ID" value="PZO33958.1"/>
    <property type="molecule type" value="Genomic_DNA"/>
</dbReference>
<protein>
    <submittedName>
        <fullName evidence="6">Erythromycin biosynthesis sensory transduction protein eryC1</fullName>
    </submittedName>
</protein>
<evidence type="ECO:0000256" key="5">
    <source>
        <dbReference type="RuleBase" id="RU004508"/>
    </source>
</evidence>
<dbReference type="Proteomes" id="UP000249081">
    <property type="component" value="Unassembled WGS sequence"/>
</dbReference>
<dbReference type="GO" id="GO:0008483">
    <property type="term" value="F:transaminase activity"/>
    <property type="evidence" value="ECO:0007669"/>
    <property type="project" value="TreeGrafter"/>
</dbReference>